<accession>A0ABD3BWW4</accession>
<dbReference type="AlphaFoldDB" id="A0ABD3BWW4"/>
<dbReference type="Proteomes" id="UP001632038">
    <property type="component" value="Unassembled WGS sequence"/>
</dbReference>
<reference evidence="2" key="1">
    <citation type="journal article" date="2024" name="IScience">
        <title>Strigolactones Initiate the Formation of Haustorium-like Structures in Castilleja.</title>
        <authorList>
            <person name="Buerger M."/>
            <person name="Peterson D."/>
            <person name="Chory J."/>
        </authorList>
    </citation>
    <scope>NUCLEOTIDE SEQUENCE [LARGE SCALE GENOMIC DNA]</scope>
</reference>
<evidence type="ECO:0000313" key="2">
    <source>
        <dbReference type="Proteomes" id="UP001632038"/>
    </source>
</evidence>
<gene>
    <name evidence="1" type="ORF">CASFOL_034201</name>
</gene>
<comment type="caution">
    <text evidence="1">The sequence shown here is derived from an EMBL/GenBank/DDBJ whole genome shotgun (WGS) entry which is preliminary data.</text>
</comment>
<protein>
    <submittedName>
        <fullName evidence="1">Uncharacterized protein</fullName>
    </submittedName>
</protein>
<dbReference type="EMBL" id="JAVIJP010000061">
    <property type="protein sequence ID" value="KAL3622005.1"/>
    <property type="molecule type" value="Genomic_DNA"/>
</dbReference>
<organism evidence="1 2">
    <name type="scientific">Castilleja foliolosa</name>
    <dbReference type="NCBI Taxonomy" id="1961234"/>
    <lineage>
        <taxon>Eukaryota</taxon>
        <taxon>Viridiplantae</taxon>
        <taxon>Streptophyta</taxon>
        <taxon>Embryophyta</taxon>
        <taxon>Tracheophyta</taxon>
        <taxon>Spermatophyta</taxon>
        <taxon>Magnoliopsida</taxon>
        <taxon>eudicotyledons</taxon>
        <taxon>Gunneridae</taxon>
        <taxon>Pentapetalae</taxon>
        <taxon>asterids</taxon>
        <taxon>lamiids</taxon>
        <taxon>Lamiales</taxon>
        <taxon>Orobanchaceae</taxon>
        <taxon>Pedicularideae</taxon>
        <taxon>Castillejinae</taxon>
        <taxon>Castilleja</taxon>
    </lineage>
</organism>
<keyword evidence="2" id="KW-1185">Reference proteome</keyword>
<name>A0ABD3BWW4_9LAMI</name>
<sequence length="51" mass="5084">MVQRFTGGPAAVSRDPGGGVRGLSFMVHIAEATAIAGEWQVAAASDGALAQ</sequence>
<evidence type="ECO:0000313" key="1">
    <source>
        <dbReference type="EMBL" id="KAL3622005.1"/>
    </source>
</evidence>
<proteinExistence type="predicted"/>